<dbReference type="VEuPathDB" id="TriTrypDB:BCY84_13389"/>
<feature type="domain" description="Cilia- and flagella-associated protein 61 N-terminal" evidence="1">
    <location>
        <begin position="201"/>
        <end position="308"/>
    </location>
</feature>
<dbReference type="VEuPathDB" id="TriTrypDB:TcG_03941"/>
<dbReference type="AlphaFoldDB" id="A0A2V2W9U5"/>
<dbReference type="PANTHER" id="PTHR21178">
    <property type="entry name" value="CILIA- AND FLAGELLA-ASSOCIATED PROTEIN 61"/>
    <property type="match status" value="1"/>
</dbReference>
<dbReference type="VEuPathDB" id="TriTrypDB:C3747_140g59"/>
<accession>A0A2V2W9U5</accession>
<evidence type="ECO:0000313" key="3">
    <source>
        <dbReference type="Proteomes" id="UP000246078"/>
    </source>
</evidence>
<dbReference type="PANTHER" id="PTHR21178:SF8">
    <property type="entry name" value="CILIA- AND FLAGELLA-ASSOCIATED PROTEIN 61"/>
    <property type="match status" value="1"/>
</dbReference>
<dbReference type="VEuPathDB" id="TriTrypDB:TCDM_01331"/>
<name>A0A2V2W9U5_TRYCR</name>
<dbReference type="VEuPathDB" id="TriTrypDB:ECC02_004585"/>
<reference evidence="2 3" key="1">
    <citation type="journal article" date="2018" name="Microb. Genom.">
        <title>Expanding an expanded genome: long-read sequencing of Trypanosoma cruzi.</title>
        <authorList>
            <person name="Berna L."/>
            <person name="Rodriguez M."/>
            <person name="Chiribao M.L."/>
            <person name="Parodi-Talice A."/>
            <person name="Pita S."/>
            <person name="Rijo G."/>
            <person name="Alvarez-Valin F."/>
            <person name="Robello C."/>
        </authorList>
    </citation>
    <scope>NUCLEOTIDE SEQUENCE [LARGE SCALE GENOMIC DNA]</scope>
    <source>
        <strain evidence="2 3">TCC</strain>
    </source>
</reference>
<comment type="caution">
    <text evidence="2">The sequence shown here is derived from an EMBL/GenBank/DDBJ whole genome shotgun (WGS) entry which is preliminary data.</text>
</comment>
<sequence length="454" mass="51851">MQETSAKKDLHVVLRRSRSTDAAAIAQLTRLGTVTPCVPPVALFPWRTEADFLALIERSVICITATSKITGRVAGFVCLDDIPHVTSILAENWENTLKHNEDNNDSDDAGVEIAPYNTLWLKSLLAPPSSAFLSHILDPRDLDAIRTERKLLLFGYEEEDMISELLSTALINMPGVMQLLVPFPLDCKYPPIECLGKKSISLSGCFFEGSLLRIFASKVVPRLQLRLGIMEDYDDFVPEMLRGYGLITALPEEFYLDELLKDQDAFHKVIIAEDAVSHRVVGIMCLEATIEDQQRVSRQYMTEMFDKLRPMNNRQDTGNFSTLDTPNVVKISFFQIDPQYAMCADQFLPFVFQEFPYVEYAMIILPHEKDEPPFLQQFEHVPLRRYQPRNARGEVIPIPQGLWIYCRYAADPIWIQSVLKDDDVESISAFLNEPFVEFSQKKHRDIVGRHQSEQ</sequence>
<proteinExistence type="predicted"/>
<gene>
    <name evidence="2" type="ORF">C3747_140g59</name>
</gene>
<dbReference type="Pfam" id="PF16092">
    <property type="entry name" value="CFAP61_N"/>
    <property type="match status" value="1"/>
</dbReference>
<organism evidence="2 3">
    <name type="scientific">Trypanosoma cruzi</name>
    <dbReference type="NCBI Taxonomy" id="5693"/>
    <lineage>
        <taxon>Eukaryota</taxon>
        <taxon>Discoba</taxon>
        <taxon>Euglenozoa</taxon>
        <taxon>Kinetoplastea</taxon>
        <taxon>Metakinetoplastina</taxon>
        <taxon>Trypanosomatida</taxon>
        <taxon>Trypanosomatidae</taxon>
        <taxon>Trypanosoma</taxon>
        <taxon>Schizotrypanum</taxon>
    </lineage>
</organism>
<dbReference type="InterPro" id="IPR032151">
    <property type="entry name" value="CFAP61_N"/>
</dbReference>
<dbReference type="VEuPathDB" id="TriTrypDB:TcCLB.509505.20"/>
<protein>
    <recommendedName>
        <fullName evidence="1">Cilia- and flagella-associated protein 61 N-terminal domain-containing protein</fullName>
    </recommendedName>
</protein>
<dbReference type="VEuPathDB" id="TriTrypDB:C4B63_8g509"/>
<dbReference type="VEuPathDB" id="TriTrypDB:TCSYLVIO_002347"/>
<dbReference type="VEuPathDB" id="TriTrypDB:TcCLB.508209.130"/>
<dbReference type="VEuPathDB" id="TriTrypDB:TcBrA4_0106870"/>
<evidence type="ECO:0000259" key="1">
    <source>
        <dbReference type="Pfam" id="PF16092"/>
    </source>
</evidence>
<dbReference type="Proteomes" id="UP000246078">
    <property type="component" value="Unassembled WGS sequence"/>
</dbReference>
<dbReference type="VEuPathDB" id="TriTrypDB:TcCL_ESM01392"/>
<dbReference type="EMBL" id="PRFC01000140">
    <property type="protein sequence ID" value="PWV04967.1"/>
    <property type="molecule type" value="Genomic_DNA"/>
</dbReference>
<dbReference type="InterPro" id="IPR038884">
    <property type="entry name" value="CFAP61"/>
</dbReference>
<dbReference type="VEuPathDB" id="TriTrypDB:Tc_MARK_1067"/>
<evidence type="ECO:0000313" key="2">
    <source>
        <dbReference type="EMBL" id="PWV04967.1"/>
    </source>
</evidence>